<evidence type="ECO:0000313" key="1">
    <source>
        <dbReference type="EMBL" id="DAD29154.1"/>
    </source>
</evidence>
<keyword evidence="2" id="KW-1185">Reference proteome</keyword>
<reference evidence="1 2" key="1">
    <citation type="journal article" date="2020" name="Mol. Biol. Evol.">
        <title>Distinct Expression and Methylation Patterns for Genes with Different Fates following a Single Whole-Genome Duplication in Flowering Plants.</title>
        <authorList>
            <person name="Shi T."/>
            <person name="Rahmani R.S."/>
            <person name="Gugger P.F."/>
            <person name="Wang M."/>
            <person name="Li H."/>
            <person name="Zhang Y."/>
            <person name="Li Z."/>
            <person name="Wang Q."/>
            <person name="Van de Peer Y."/>
            <person name="Marchal K."/>
            <person name="Chen J."/>
        </authorList>
    </citation>
    <scope>NUCLEOTIDE SEQUENCE [LARGE SCALE GENOMIC DNA]</scope>
    <source>
        <tissue evidence="1">Leaf</tissue>
    </source>
</reference>
<sequence>MKLITENNRNTSSFVGFCTRILGGRSFSLQMENLMKISFLIVMGS</sequence>
<gene>
    <name evidence="1" type="ORF">HUJ06_030622</name>
</gene>
<dbReference type="Proteomes" id="UP000607653">
    <property type="component" value="Unassembled WGS sequence"/>
</dbReference>
<accession>A0A822Y5C8</accession>
<name>A0A822Y5C8_NELNU</name>
<evidence type="ECO:0000313" key="2">
    <source>
        <dbReference type="Proteomes" id="UP000607653"/>
    </source>
</evidence>
<organism evidence="1 2">
    <name type="scientific">Nelumbo nucifera</name>
    <name type="common">Sacred lotus</name>
    <dbReference type="NCBI Taxonomy" id="4432"/>
    <lineage>
        <taxon>Eukaryota</taxon>
        <taxon>Viridiplantae</taxon>
        <taxon>Streptophyta</taxon>
        <taxon>Embryophyta</taxon>
        <taxon>Tracheophyta</taxon>
        <taxon>Spermatophyta</taxon>
        <taxon>Magnoliopsida</taxon>
        <taxon>Proteales</taxon>
        <taxon>Nelumbonaceae</taxon>
        <taxon>Nelumbo</taxon>
    </lineage>
</organism>
<dbReference type="AlphaFoldDB" id="A0A822Y5C8"/>
<protein>
    <submittedName>
        <fullName evidence="1">Uncharacterized protein</fullName>
    </submittedName>
</protein>
<comment type="caution">
    <text evidence="1">The sequence shown here is derived from an EMBL/GenBank/DDBJ whole genome shotgun (WGS) entry which is preliminary data.</text>
</comment>
<proteinExistence type="predicted"/>
<dbReference type="EMBL" id="DUZY01000002">
    <property type="protein sequence ID" value="DAD29154.1"/>
    <property type="molecule type" value="Genomic_DNA"/>
</dbReference>